<dbReference type="RefSeq" id="WP_305423325.1">
    <property type="nucleotide sequence ID" value="NZ_CP117430.1"/>
</dbReference>
<dbReference type="Proteomes" id="UP001230768">
    <property type="component" value="Chromosome"/>
</dbReference>
<protein>
    <submittedName>
        <fullName evidence="1">Uncharacterized protein</fullName>
    </submittedName>
</protein>
<sequence>MERLLESNTVLPNEFHAAYKLCFTIHDVAAQLLVSGIKQGVFITSIAFNGEHEKSALEQADDLLDWLKKSGRLNDEADVLVTMAFPAVLSDILHCIFEALEASRKGKLAIAYMLLRKPFQESLYLLESVIADKESFSKMIADDPSRLRPQNAGGIDGHIRRIQKVLKTIGETSRFNASYIAKLRYDKTENDSFDGICNKAMHLFTDHKSIKTEKYNINFIFSGMTQAMTQWAFLYSRLPYLLLYLLSLIEFIAERFSQTLPSYKVDMDRRIASSLLMADPYIDTKYRTEPLTHLTLMTRQWLSEHCMKNGFLAPEAEHLERMAVSGAFPMESDDEVHARHLLYEQLVSA</sequence>
<dbReference type="EMBL" id="CP117430">
    <property type="protein sequence ID" value="WLI17518.1"/>
    <property type="molecule type" value="Genomic_DNA"/>
</dbReference>
<evidence type="ECO:0000313" key="1">
    <source>
        <dbReference type="EMBL" id="WLI17518.1"/>
    </source>
</evidence>
<gene>
    <name evidence="1" type="ORF">PSH88_25265</name>
</gene>
<organism evidence="1 2">
    <name type="scientific">Pseudomonas wuhanensis</name>
    <dbReference type="NCBI Taxonomy" id="2954098"/>
    <lineage>
        <taxon>Bacteria</taxon>
        <taxon>Pseudomonadati</taxon>
        <taxon>Pseudomonadota</taxon>
        <taxon>Gammaproteobacteria</taxon>
        <taxon>Pseudomonadales</taxon>
        <taxon>Pseudomonadaceae</taxon>
        <taxon>Pseudomonas</taxon>
    </lineage>
</organism>
<proteinExistence type="predicted"/>
<name>A0ABY9GPE1_9PSED</name>
<accession>A0ABY9GPE1</accession>
<reference evidence="1 2" key="1">
    <citation type="submission" date="2023-02" db="EMBL/GenBank/DDBJ databases">
        <title>Evolution of Hrp T3SS in non-pathogenic Pseudomonas fluorescens.</title>
        <authorList>
            <person name="Liao K."/>
            <person name="Wei H."/>
            <person name="Gu Y."/>
        </authorList>
    </citation>
    <scope>NUCLEOTIDE SEQUENCE [LARGE SCALE GENOMIC DNA]</scope>
    <source>
        <strain evidence="1 2">FP607</strain>
    </source>
</reference>
<keyword evidence="2" id="KW-1185">Reference proteome</keyword>
<evidence type="ECO:0000313" key="2">
    <source>
        <dbReference type="Proteomes" id="UP001230768"/>
    </source>
</evidence>